<evidence type="ECO:0000259" key="6">
    <source>
        <dbReference type="Pfam" id="PF23347"/>
    </source>
</evidence>
<protein>
    <submittedName>
        <fullName evidence="9">Nuclear pore complex protein NUP160</fullName>
    </submittedName>
</protein>
<feature type="domain" description="NUP160 middle TPR" evidence="7">
    <location>
        <begin position="920"/>
        <end position="1160"/>
    </location>
</feature>
<dbReference type="Proteomes" id="UP000189703">
    <property type="component" value="Unplaced"/>
</dbReference>
<dbReference type="PANTHER" id="PTHR21286">
    <property type="entry name" value="NUCLEAR PORE COMPLEX PROTEIN NUP160"/>
    <property type="match status" value="1"/>
</dbReference>
<dbReference type="InterPro" id="IPR021717">
    <property type="entry name" value="Nucleoporin_Nup160"/>
</dbReference>
<dbReference type="Pfam" id="PF23354">
    <property type="entry name" value="TPR_NUP160_120_M"/>
    <property type="match status" value="1"/>
</dbReference>
<feature type="domain" description="NUP160 helical" evidence="5">
    <location>
        <begin position="543"/>
        <end position="736"/>
    </location>
</feature>
<dbReference type="Pfam" id="PF23347">
    <property type="entry name" value="TPR_Nup160_C"/>
    <property type="match status" value="1"/>
</dbReference>
<evidence type="ECO:0000259" key="5">
    <source>
        <dbReference type="Pfam" id="PF17238"/>
    </source>
</evidence>
<dbReference type="InterPro" id="IPR059141">
    <property type="entry name" value="Beta-prop_Nup120_160"/>
</dbReference>
<accession>A0A1U8B2W7</accession>
<keyword evidence="8" id="KW-1185">Reference proteome</keyword>
<dbReference type="OMA" id="TIERLWC"/>
<dbReference type="KEGG" id="nnu:104610249"/>
<proteinExistence type="predicted"/>
<dbReference type="GeneID" id="104610249"/>
<name>A0A1U8B2W7_NELNU</name>
<dbReference type="eggNOG" id="KOG4521">
    <property type="taxonomic scope" value="Eukaryota"/>
</dbReference>
<evidence type="ECO:0000259" key="4">
    <source>
        <dbReference type="Pfam" id="PF11715"/>
    </source>
</evidence>
<dbReference type="GO" id="GO:0017056">
    <property type="term" value="F:structural constituent of nuclear pore"/>
    <property type="evidence" value="ECO:0000318"/>
    <property type="project" value="GO_Central"/>
</dbReference>
<reference evidence="9" key="1">
    <citation type="submission" date="2025-08" db="UniProtKB">
        <authorList>
            <consortium name="RefSeq"/>
        </authorList>
    </citation>
    <scope>IDENTIFICATION</scope>
</reference>
<organism evidence="8 9">
    <name type="scientific">Nelumbo nucifera</name>
    <name type="common">Sacred lotus</name>
    <dbReference type="NCBI Taxonomy" id="4432"/>
    <lineage>
        <taxon>Eukaryota</taxon>
        <taxon>Viridiplantae</taxon>
        <taxon>Streptophyta</taxon>
        <taxon>Embryophyta</taxon>
        <taxon>Tracheophyta</taxon>
        <taxon>Spermatophyta</taxon>
        <taxon>Magnoliopsida</taxon>
        <taxon>Proteales</taxon>
        <taxon>Nelumbonaceae</taxon>
        <taxon>Nelumbo</taxon>
    </lineage>
</organism>
<dbReference type="Pfam" id="PF17238">
    <property type="entry name" value="NUP160_helical_2"/>
    <property type="match status" value="1"/>
</dbReference>
<evidence type="ECO:0000313" key="9">
    <source>
        <dbReference type="RefSeq" id="XP_010275086.1"/>
    </source>
</evidence>
<dbReference type="FunCoup" id="A0A1U8B2W7">
    <property type="interactions" value="2235"/>
</dbReference>
<keyword evidence="2" id="KW-0813">Transport</keyword>
<dbReference type="InterPro" id="IPR035192">
    <property type="entry name" value="NUP160_hel_plant"/>
</dbReference>
<dbReference type="Pfam" id="PF11715">
    <property type="entry name" value="Beta-prop_Nup120_160"/>
    <property type="match status" value="1"/>
</dbReference>
<dbReference type="PANTHER" id="PTHR21286:SF0">
    <property type="entry name" value="NUCLEAR PORE COMPLEX PROTEIN NUP160"/>
    <property type="match status" value="1"/>
</dbReference>
<evidence type="ECO:0000256" key="2">
    <source>
        <dbReference type="ARBA" id="ARBA00022448"/>
    </source>
</evidence>
<dbReference type="InterPro" id="IPR056536">
    <property type="entry name" value="TPR_NUP160_C"/>
</dbReference>
<feature type="domain" description="Nucleoporin Nup120/160 beta-propeller" evidence="4">
    <location>
        <begin position="60"/>
        <end position="525"/>
    </location>
</feature>
<evidence type="ECO:0000256" key="1">
    <source>
        <dbReference type="ARBA" id="ARBA00004123"/>
    </source>
</evidence>
<evidence type="ECO:0000256" key="3">
    <source>
        <dbReference type="ARBA" id="ARBA00023242"/>
    </source>
</evidence>
<evidence type="ECO:0000259" key="7">
    <source>
        <dbReference type="Pfam" id="PF23354"/>
    </source>
</evidence>
<dbReference type="STRING" id="4432.A0A1U8B2W7"/>
<feature type="domain" description="NUP160 C-terminal TPR" evidence="6">
    <location>
        <begin position="1212"/>
        <end position="1470"/>
    </location>
</feature>
<dbReference type="OrthoDB" id="67716at2759"/>
<comment type="subcellular location">
    <subcellularLocation>
        <location evidence="1">Nucleus</location>
    </subcellularLocation>
</comment>
<gene>
    <name evidence="9" type="primary">LOC104610249</name>
</gene>
<dbReference type="InterPro" id="IPR056535">
    <property type="entry name" value="TPR_NUP160_M"/>
</dbReference>
<keyword evidence="3" id="KW-0539">Nucleus</keyword>
<dbReference type="InParanoid" id="A0A1U8B2W7"/>
<sequence>MTNQSLGGMEVPVVGSDAVKWIEISVPSAWTTADSAAAHHYAPLTEDVASCHIIGDPPTYLIWRIHKKLPHALELLEVSACKEFPRIGLRLMFHDALCPFTFICKDENQVTTGSPYLLYAVTVSGIAYLFKLRNLHAYASCSLFPRSELIEFNIRTHQQSETITAITAIMGCLVIGRSDGSVGCFQLGILDQSAAGFMHELRDDVGIGRLWGLMARGRTVGAVLDLAVLEVHGNKLIFVLHVDGNLRVWDLLSYTRILSYTFNIPTVTGTTISKLCVGEVNNDKSLIPLAILYRSLEVQMAMISICSLQFCLGDKITLSLEPFIKTIPFEEGRIVDLIITSNKVWILKDDVLTLYNLFHTDDKLGETHSYGLQESFVADELFQGHEHSLDDVIWANHSLFPSVKDQIAPFFSSIFLRRLLRPGVQQSVALSATINDYNKLPSDVVLQSLTVDSLKGEIISLIESEGITENPISVVHSWRKFCNRYFHYWCEYNKPYGLLVDSSTGTVGLIRRNSISLFRHLEDIELLIYGCFDEYGDSVSSWLDLPDNDLDREIIFEVLRCVSKINQQLGKAAASVFYESLASAPIISSEVIVPCLLKILETGYSSSIEAVNISSLVGADTAFEKELADHKRQREFSVDVLLMIHAVYNKATTWDRVLNAIENYLKFLVPRKSLERLDSSADFSMNTSILVQAASQVAKMMFESAFGILLLLGYLVNISGQVLMAHEDISKIQLELIPMVQEILTEWLVIHFLGTTPSESQALQDFSSQLSSLHIDSNNDNISWNEKLGTCNFTLACILLPDIKCSSDYRDYLSSRSFPSPNNIISALRNISSWIIWGKTGEESSSFFSRSTEIALILLRHGQYEAVENLFAIVDGHSCKERIPQSVQGSDGIWCMHHHLLGCCLLAQAQCGLQGTSKERKVREAVRCFFRASSGQGALQALQSLSFQTGLSNPGHIWKLLYYQWAMQIFEQYNMSEGACQFALAALEQVDEVLGLKDEICDGDPFNEPATTIRGRLWANVFKFTLDLHRYYDAYCAIISNPDEDSKYICLRRFIIVLCEQGISKTLCDGQLPFIGLMEKVEQELALKAERSDVAAKPNPYKLLYSFEMHRHNWRRAASYMYRYTTRLMNEATPKDDQQLSIVLHERLNGLSAVINALHLVGPTYSWIDPHIEGYSCLDEHYPHKRARTFCNENSVTSNDVQSQKVQYNIDIEKLENEFVLTLAQYLLSCANAKSTFTGNQKLSSDIVDLLIQTNLYDIAFTILLRFWKGSGLKSELERIFVAIALKCCPNGVVSTFNGKSFRMQGLVLTSSANETFIQGASLSQQSSGNFQWEQLKIYLEKYKKLHTRLPVIVAETLLHTDPQIELPLWLVHMFKFRQRAWGMTGQEADPASLFRLYVDYGRYAEATNLLIEYIEEFASLRPADIVNRKKMSAIWFPYTSIERLWCQIEELRSSGHMIEQCDKLKKLLHGALLNHLKLVQVDSHDALSSVF</sequence>
<evidence type="ECO:0000313" key="8">
    <source>
        <dbReference type="Proteomes" id="UP000189703"/>
    </source>
</evidence>
<dbReference type="GO" id="GO:0005643">
    <property type="term" value="C:nuclear pore"/>
    <property type="evidence" value="ECO:0000318"/>
    <property type="project" value="GO_Central"/>
</dbReference>
<dbReference type="RefSeq" id="XP_010275086.1">
    <property type="nucleotide sequence ID" value="XM_010276784.2"/>
</dbReference>